<accession>A0A3N0XCP6</accession>
<feature type="region of interest" description="Disordered" evidence="1">
    <location>
        <begin position="121"/>
        <end position="143"/>
    </location>
</feature>
<feature type="compositionally biased region" description="Basic and acidic residues" evidence="1">
    <location>
        <begin position="122"/>
        <end position="134"/>
    </location>
</feature>
<sequence>MMTDGEMVEVLEEDEDVAKSWREMGGDWMADEGRLADDAGGGSGGGRPTRRGRNIKVQGGAGGVESQGEALNRAGQVVTQATARTVLHGGVAGGRSHGGWSPDGTIGMTGNVGGRAYCVAREPMKRRDTEDLGGRDGATATTP</sequence>
<dbReference type="Proteomes" id="UP000281406">
    <property type="component" value="Unassembled WGS sequence"/>
</dbReference>
<dbReference type="EMBL" id="RJVU01080352">
    <property type="protein sequence ID" value="ROI15113.1"/>
    <property type="molecule type" value="Genomic_DNA"/>
</dbReference>
<feature type="compositionally biased region" description="Basic and acidic residues" evidence="1">
    <location>
        <begin position="28"/>
        <end position="37"/>
    </location>
</feature>
<protein>
    <submittedName>
        <fullName evidence="2">Uncharacterized protein</fullName>
    </submittedName>
</protein>
<name>A0A3N0XCP6_ANAGA</name>
<proteinExistence type="predicted"/>
<dbReference type="AlphaFoldDB" id="A0A3N0XCP6"/>
<evidence type="ECO:0000313" key="3">
    <source>
        <dbReference type="Proteomes" id="UP000281406"/>
    </source>
</evidence>
<evidence type="ECO:0000313" key="2">
    <source>
        <dbReference type="EMBL" id="ROI15113.1"/>
    </source>
</evidence>
<keyword evidence="3" id="KW-1185">Reference proteome</keyword>
<evidence type="ECO:0000256" key="1">
    <source>
        <dbReference type="SAM" id="MobiDB-lite"/>
    </source>
</evidence>
<organism evidence="2 3">
    <name type="scientific">Anabarilius grahami</name>
    <name type="common">Kanglang fish</name>
    <name type="synonym">Barilius grahami</name>
    <dbReference type="NCBI Taxonomy" id="495550"/>
    <lineage>
        <taxon>Eukaryota</taxon>
        <taxon>Metazoa</taxon>
        <taxon>Chordata</taxon>
        <taxon>Craniata</taxon>
        <taxon>Vertebrata</taxon>
        <taxon>Euteleostomi</taxon>
        <taxon>Actinopterygii</taxon>
        <taxon>Neopterygii</taxon>
        <taxon>Teleostei</taxon>
        <taxon>Ostariophysi</taxon>
        <taxon>Cypriniformes</taxon>
        <taxon>Xenocyprididae</taxon>
        <taxon>Xenocypridinae</taxon>
        <taxon>Xenocypridinae incertae sedis</taxon>
        <taxon>Anabarilius</taxon>
    </lineage>
</organism>
<comment type="caution">
    <text evidence="2">The sequence shown here is derived from an EMBL/GenBank/DDBJ whole genome shotgun (WGS) entry which is preliminary data.</text>
</comment>
<gene>
    <name evidence="2" type="ORF">DPX16_16959</name>
</gene>
<feature type="region of interest" description="Disordered" evidence="1">
    <location>
        <begin position="28"/>
        <end position="68"/>
    </location>
</feature>
<reference evidence="2 3" key="1">
    <citation type="submission" date="2018-10" db="EMBL/GenBank/DDBJ databases">
        <title>Genome assembly for a Yunnan-Guizhou Plateau 3E fish, Anabarilius grahami (Regan), and its evolutionary and genetic applications.</title>
        <authorList>
            <person name="Jiang W."/>
        </authorList>
    </citation>
    <scope>NUCLEOTIDE SEQUENCE [LARGE SCALE GENOMIC DNA]</scope>
    <source>
        <strain evidence="2">AG-KIZ</strain>
        <tissue evidence="2">Muscle</tissue>
    </source>
</reference>